<reference evidence="1" key="1">
    <citation type="submission" date="2014-12" db="EMBL/GenBank/DDBJ databases">
        <title>Insight into the proteome of Arion vulgaris.</title>
        <authorList>
            <person name="Aradska J."/>
            <person name="Bulat T."/>
            <person name="Smidak R."/>
            <person name="Sarate P."/>
            <person name="Gangsoo J."/>
            <person name="Sialana F."/>
            <person name="Bilban M."/>
            <person name="Lubec G."/>
        </authorList>
    </citation>
    <scope>NUCLEOTIDE SEQUENCE</scope>
    <source>
        <tissue evidence="1">Skin</tissue>
    </source>
</reference>
<sequence length="498" mass="50915">PGQQHNLKAEVLEETYQADMRNSITALLVLAGTLLHTSGADPVYPDEHVPERRLISGLLGGGGGGEGGGGGGGGLLGGVLGGVLGGKDGGLLGSVLGGKGGLLGGVLGGVLGGKGGLLGGLLGGEGGLLGGVLGGDGLAAILNSVVCLLEQLGLNLVLDLLSGLGVEKLVGLNDIACKEGGQSLLNLLLSEDGILSLGLLDQILCLVKSLGLDSVLKLLDNLGLDKLLSLRNITCPDGVSLLEEGSSAAGLLETLTELLGVDIVVEVGLDEIIKLDTLLTKEGITDFKGFIMKVVCFIKNLGLGTLIDVVELVGASGALRLNDVVCARNSSLAEVDNVLKSGVKVRTIFPYLLQAFGLDILTKLIPEVGLGSLFRLGRFLVVNDTSQASVVEEILCISKSVGINVAVDLMDSIGLPETLKLRAIICPKGQARLFPPTTNPAFLLNLLGTCLKTGIPECLQALIDALSSQGENVCLFCELIHVKLVAKECRNVCGGIQG</sequence>
<dbReference type="AlphaFoldDB" id="A0A0B6ZX56"/>
<organism evidence="1">
    <name type="scientific">Arion vulgaris</name>
    <dbReference type="NCBI Taxonomy" id="1028688"/>
    <lineage>
        <taxon>Eukaryota</taxon>
        <taxon>Metazoa</taxon>
        <taxon>Spiralia</taxon>
        <taxon>Lophotrochozoa</taxon>
        <taxon>Mollusca</taxon>
        <taxon>Gastropoda</taxon>
        <taxon>Heterobranchia</taxon>
        <taxon>Euthyneura</taxon>
        <taxon>Panpulmonata</taxon>
        <taxon>Eupulmonata</taxon>
        <taxon>Stylommatophora</taxon>
        <taxon>Helicina</taxon>
        <taxon>Arionoidea</taxon>
        <taxon>Arionidae</taxon>
        <taxon>Arion</taxon>
    </lineage>
</organism>
<protein>
    <submittedName>
        <fullName evidence="1">Uncharacterized protein</fullName>
    </submittedName>
</protein>
<evidence type="ECO:0000313" key="1">
    <source>
        <dbReference type="EMBL" id="CEK72907.1"/>
    </source>
</evidence>
<accession>A0A0B6ZX56</accession>
<dbReference type="EMBL" id="HACG01026042">
    <property type="protein sequence ID" value="CEK72907.1"/>
    <property type="molecule type" value="Transcribed_RNA"/>
</dbReference>
<feature type="non-terminal residue" evidence="1">
    <location>
        <position position="1"/>
    </location>
</feature>
<gene>
    <name evidence="1" type="primary">ORF84489</name>
</gene>
<proteinExistence type="predicted"/>
<name>A0A0B6ZX56_9EUPU</name>